<organism evidence="2 3">
    <name type="scientific">Malus domestica</name>
    <name type="common">Apple</name>
    <name type="synonym">Pyrus malus</name>
    <dbReference type="NCBI Taxonomy" id="3750"/>
    <lineage>
        <taxon>Eukaryota</taxon>
        <taxon>Viridiplantae</taxon>
        <taxon>Streptophyta</taxon>
        <taxon>Embryophyta</taxon>
        <taxon>Tracheophyta</taxon>
        <taxon>Spermatophyta</taxon>
        <taxon>Magnoliopsida</taxon>
        <taxon>eudicotyledons</taxon>
        <taxon>Gunneridae</taxon>
        <taxon>Pentapetalae</taxon>
        <taxon>rosids</taxon>
        <taxon>fabids</taxon>
        <taxon>Rosales</taxon>
        <taxon>Rosaceae</taxon>
        <taxon>Amygdaloideae</taxon>
        <taxon>Maleae</taxon>
        <taxon>Malus</taxon>
    </lineage>
</organism>
<evidence type="ECO:0000313" key="1">
    <source>
        <dbReference type="EMBL" id="RXH70173.1"/>
    </source>
</evidence>
<comment type="caution">
    <text evidence="2">The sequence shown here is derived from an EMBL/GenBank/DDBJ whole genome shotgun (WGS) entry which is preliminary data.</text>
</comment>
<gene>
    <name evidence="1" type="ORF">DVH24_007429</name>
    <name evidence="2" type="ORF">DVH24_032681</name>
</gene>
<dbReference type="Proteomes" id="UP000290289">
    <property type="component" value="Chromosome 9"/>
</dbReference>
<dbReference type="EMBL" id="RDQH01000335">
    <property type="protein sequence ID" value="RXH90324.1"/>
    <property type="molecule type" value="Genomic_DNA"/>
</dbReference>
<accession>A0A498J828</accession>
<keyword evidence="3" id="KW-1185">Reference proteome</keyword>
<protein>
    <submittedName>
        <fullName evidence="2">Uncharacterized protein</fullName>
    </submittedName>
</protein>
<name>A0A498J828_MALDO</name>
<reference evidence="2 3" key="1">
    <citation type="submission" date="2018-10" db="EMBL/GenBank/DDBJ databases">
        <title>A high-quality apple genome assembly.</title>
        <authorList>
            <person name="Hu J."/>
        </authorList>
    </citation>
    <scope>NUCLEOTIDE SEQUENCE [LARGE SCALE GENOMIC DNA]</scope>
    <source>
        <strain evidence="3">cv. HFTH1</strain>
        <tissue evidence="2">Young leaf</tissue>
    </source>
</reference>
<proteinExistence type="predicted"/>
<evidence type="ECO:0000313" key="2">
    <source>
        <dbReference type="EMBL" id="RXH90324.1"/>
    </source>
</evidence>
<dbReference type="EMBL" id="RDQH01000342">
    <property type="protein sequence ID" value="RXH70173.1"/>
    <property type="molecule type" value="Genomic_DNA"/>
</dbReference>
<dbReference type="Proteomes" id="UP000290289">
    <property type="component" value="Chromosome 16"/>
</dbReference>
<evidence type="ECO:0000313" key="3">
    <source>
        <dbReference type="Proteomes" id="UP000290289"/>
    </source>
</evidence>
<sequence length="59" mass="6535">MLRFVFLQGFWDETGPGIAPPSPAFFSDVASDSDSTVHGYFADNFQISRYLAENPTETS</sequence>
<dbReference type="AlphaFoldDB" id="A0A498J828"/>